<evidence type="ECO:0000313" key="3">
    <source>
        <dbReference type="EMBL" id="HHJ80071.1"/>
    </source>
</evidence>
<organism evidence="3">
    <name type="scientific">Candidatus Tenderia electrophaga</name>
    <dbReference type="NCBI Taxonomy" id="1748243"/>
    <lineage>
        <taxon>Bacteria</taxon>
        <taxon>Pseudomonadati</taxon>
        <taxon>Pseudomonadota</taxon>
        <taxon>Gammaproteobacteria</taxon>
        <taxon>Candidatus Tenderiales</taxon>
        <taxon>Candidatus Tenderiaceae</taxon>
        <taxon>Candidatus Tenderia</taxon>
    </lineage>
</organism>
<sequence length="119" mass="12723">MRAIKTIQWLAMATILAIVAGCSQGEPVTAWKMINDGALLVDVRTPGEFKQGHLPGAKLIPVSEVESRLAEFGEDKSKPIVVYCKSGMRSGKAEGILREKGYTNVLNGGGYSALMSSKP</sequence>
<dbReference type="InterPro" id="IPR050229">
    <property type="entry name" value="GlpE_sulfurtransferase"/>
</dbReference>
<dbReference type="Gene3D" id="3.40.250.10">
    <property type="entry name" value="Rhodanese-like domain"/>
    <property type="match status" value="1"/>
</dbReference>
<dbReference type="PANTHER" id="PTHR43031:SF1">
    <property type="entry name" value="PYRIDINE NUCLEOTIDE-DISULPHIDE OXIDOREDUCTASE"/>
    <property type="match status" value="1"/>
</dbReference>
<feature type="chain" id="PRO_5032735128" evidence="1">
    <location>
        <begin position="26"/>
        <end position="119"/>
    </location>
</feature>
<dbReference type="PROSITE" id="PS51257">
    <property type="entry name" value="PROKAR_LIPOPROTEIN"/>
    <property type="match status" value="1"/>
</dbReference>
<dbReference type="AlphaFoldDB" id="A0A832J5M0"/>
<dbReference type="GO" id="GO:0004792">
    <property type="term" value="F:thiosulfate-cyanide sulfurtransferase activity"/>
    <property type="evidence" value="ECO:0007669"/>
    <property type="project" value="InterPro"/>
</dbReference>
<dbReference type="InterPro" id="IPR001763">
    <property type="entry name" value="Rhodanese-like_dom"/>
</dbReference>
<dbReference type="PROSITE" id="PS50206">
    <property type="entry name" value="RHODANESE_3"/>
    <property type="match status" value="1"/>
</dbReference>
<dbReference type="EMBL" id="DRNF01000027">
    <property type="protein sequence ID" value="HHJ80071.1"/>
    <property type="molecule type" value="Genomic_DNA"/>
</dbReference>
<dbReference type="Proteomes" id="UP000885832">
    <property type="component" value="Unassembled WGS sequence"/>
</dbReference>
<feature type="signal peptide" evidence="1">
    <location>
        <begin position="1"/>
        <end position="25"/>
    </location>
</feature>
<protein>
    <submittedName>
        <fullName evidence="3">Rhodanese-like domain-containing protein</fullName>
    </submittedName>
</protein>
<evidence type="ECO:0000259" key="2">
    <source>
        <dbReference type="PROSITE" id="PS50206"/>
    </source>
</evidence>
<proteinExistence type="predicted"/>
<dbReference type="SUPFAM" id="SSF52821">
    <property type="entry name" value="Rhodanese/Cell cycle control phosphatase"/>
    <property type="match status" value="1"/>
</dbReference>
<name>A0A832J5M0_9GAMM</name>
<dbReference type="SMART" id="SM00450">
    <property type="entry name" value="RHOD"/>
    <property type="match status" value="1"/>
</dbReference>
<reference evidence="3" key="1">
    <citation type="journal article" date="2020" name="mSystems">
        <title>Genome- and Community-Level Interaction Insights into Carbon Utilization and Element Cycling Functions of Hydrothermarchaeota in Hydrothermal Sediment.</title>
        <authorList>
            <person name="Zhou Z."/>
            <person name="Liu Y."/>
            <person name="Xu W."/>
            <person name="Pan J."/>
            <person name="Luo Z.H."/>
            <person name="Li M."/>
        </authorList>
    </citation>
    <scope>NUCLEOTIDE SEQUENCE [LARGE SCALE GENOMIC DNA]</scope>
    <source>
        <strain evidence="3">HyVt-505</strain>
    </source>
</reference>
<dbReference type="Pfam" id="PF00581">
    <property type="entry name" value="Rhodanese"/>
    <property type="match status" value="1"/>
</dbReference>
<evidence type="ECO:0000256" key="1">
    <source>
        <dbReference type="SAM" id="SignalP"/>
    </source>
</evidence>
<gene>
    <name evidence="3" type="ORF">ENJ65_00395</name>
</gene>
<dbReference type="PROSITE" id="PS00380">
    <property type="entry name" value="RHODANESE_1"/>
    <property type="match status" value="1"/>
</dbReference>
<dbReference type="PANTHER" id="PTHR43031">
    <property type="entry name" value="FAD-DEPENDENT OXIDOREDUCTASE"/>
    <property type="match status" value="1"/>
</dbReference>
<dbReference type="InterPro" id="IPR036873">
    <property type="entry name" value="Rhodanese-like_dom_sf"/>
</dbReference>
<accession>A0A832J5M0</accession>
<dbReference type="InterPro" id="IPR001307">
    <property type="entry name" value="Thiosulphate_STrfase_CS"/>
</dbReference>
<comment type="caution">
    <text evidence="3">The sequence shown here is derived from an EMBL/GenBank/DDBJ whole genome shotgun (WGS) entry which is preliminary data.</text>
</comment>
<dbReference type="CDD" id="cd00158">
    <property type="entry name" value="RHOD"/>
    <property type="match status" value="1"/>
</dbReference>
<keyword evidence="1" id="KW-0732">Signal</keyword>
<feature type="domain" description="Rhodanese" evidence="2">
    <location>
        <begin position="34"/>
        <end position="116"/>
    </location>
</feature>